<name>A0A4Y7TD62_COPMI</name>
<keyword evidence="5" id="KW-0961">Cell wall biogenesis/degradation</keyword>
<keyword evidence="3 6" id="KW-0378">Hydrolase</keyword>
<evidence type="ECO:0000256" key="1">
    <source>
        <dbReference type="ARBA" id="ARBA00008834"/>
    </source>
</evidence>
<dbReference type="InterPro" id="IPR012334">
    <property type="entry name" value="Pectin_lyas_fold"/>
</dbReference>
<dbReference type="GO" id="GO:0071555">
    <property type="term" value="P:cell wall organization"/>
    <property type="evidence" value="ECO:0007669"/>
    <property type="project" value="UniProtKB-KW"/>
</dbReference>
<proteinExistence type="inferred from homology"/>
<evidence type="ECO:0000256" key="7">
    <source>
        <dbReference type="SAM" id="MobiDB-lite"/>
    </source>
</evidence>
<keyword evidence="4 6" id="KW-0326">Glycosidase</keyword>
<dbReference type="Gene3D" id="2.160.20.10">
    <property type="entry name" value="Single-stranded right-handed beta-helix, Pectin lyase-like"/>
    <property type="match status" value="1"/>
</dbReference>
<dbReference type="OrthoDB" id="187139at2759"/>
<evidence type="ECO:0000313" key="9">
    <source>
        <dbReference type="Proteomes" id="UP000298030"/>
    </source>
</evidence>
<protein>
    <recommendedName>
        <fullName evidence="10">Pectin lyase-like protein</fullName>
    </recommendedName>
</protein>
<evidence type="ECO:0000256" key="3">
    <source>
        <dbReference type="ARBA" id="ARBA00022801"/>
    </source>
</evidence>
<gene>
    <name evidence="8" type="ORF">FA13DRAFT_283792</name>
</gene>
<feature type="compositionally biased region" description="Low complexity" evidence="7">
    <location>
        <begin position="47"/>
        <end position="56"/>
    </location>
</feature>
<dbReference type="AlphaFoldDB" id="A0A4Y7TD62"/>
<dbReference type="GO" id="GO:0005975">
    <property type="term" value="P:carbohydrate metabolic process"/>
    <property type="evidence" value="ECO:0007669"/>
    <property type="project" value="InterPro"/>
</dbReference>
<evidence type="ECO:0000313" key="8">
    <source>
        <dbReference type="EMBL" id="TEB32080.1"/>
    </source>
</evidence>
<dbReference type="STRING" id="71717.A0A4Y7TD62"/>
<evidence type="ECO:0000256" key="6">
    <source>
        <dbReference type="RuleBase" id="RU361169"/>
    </source>
</evidence>
<accession>A0A4Y7TD62</accession>
<evidence type="ECO:0000256" key="5">
    <source>
        <dbReference type="ARBA" id="ARBA00023316"/>
    </source>
</evidence>
<feature type="region of interest" description="Disordered" evidence="7">
    <location>
        <begin position="1"/>
        <end position="57"/>
    </location>
</feature>
<comment type="caution">
    <text evidence="8">The sequence shown here is derived from an EMBL/GenBank/DDBJ whole genome shotgun (WGS) entry which is preliminary data.</text>
</comment>
<sequence>MVHRRRRRLEVEEVSDSSGTPSSETSSSTACRPRSRLCSISEPRRASPPSSSKPMSNVFVLNVGGRGDVPVTSKVKFEKMRFEDIRGTTNESAIVRFECSEVAQCSDITFRNVNVTGAGNGTGVKDEYICENAVGITGLPVPCGN</sequence>
<dbReference type="GO" id="GO:0004650">
    <property type="term" value="F:polygalacturonase activity"/>
    <property type="evidence" value="ECO:0007669"/>
    <property type="project" value="InterPro"/>
</dbReference>
<evidence type="ECO:0000256" key="4">
    <source>
        <dbReference type="ARBA" id="ARBA00023295"/>
    </source>
</evidence>
<comment type="similarity">
    <text evidence="1 6">Belongs to the glycosyl hydrolase 28 family.</text>
</comment>
<reference evidence="8 9" key="1">
    <citation type="journal article" date="2019" name="Nat. Ecol. Evol.">
        <title>Megaphylogeny resolves global patterns of mushroom evolution.</title>
        <authorList>
            <person name="Varga T."/>
            <person name="Krizsan K."/>
            <person name="Foldi C."/>
            <person name="Dima B."/>
            <person name="Sanchez-Garcia M."/>
            <person name="Sanchez-Ramirez S."/>
            <person name="Szollosi G.J."/>
            <person name="Szarkandi J.G."/>
            <person name="Papp V."/>
            <person name="Albert L."/>
            <person name="Andreopoulos W."/>
            <person name="Angelini C."/>
            <person name="Antonin V."/>
            <person name="Barry K.W."/>
            <person name="Bougher N.L."/>
            <person name="Buchanan P."/>
            <person name="Buyck B."/>
            <person name="Bense V."/>
            <person name="Catcheside P."/>
            <person name="Chovatia M."/>
            <person name="Cooper J."/>
            <person name="Damon W."/>
            <person name="Desjardin D."/>
            <person name="Finy P."/>
            <person name="Geml J."/>
            <person name="Haridas S."/>
            <person name="Hughes K."/>
            <person name="Justo A."/>
            <person name="Karasinski D."/>
            <person name="Kautmanova I."/>
            <person name="Kiss B."/>
            <person name="Kocsube S."/>
            <person name="Kotiranta H."/>
            <person name="LaButti K.M."/>
            <person name="Lechner B.E."/>
            <person name="Liimatainen K."/>
            <person name="Lipzen A."/>
            <person name="Lukacs Z."/>
            <person name="Mihaltcheva S."/>
            <person name="Morgado L.N."/>
            <person name="Niskanen T."/>
            <person name="Noordeloos M.E."/>
            <person name="Ohm R.A."/>
            <person name="Ortiz-Santana B."/>
            <person name="Ovrebo C."/>
            <person name="Racz N."/>
            <person name="Riley R."/>
            <person name="Savchenko A."/>
            <person name="Shiryaev A."/>
            <person name="Soop K."/>
            <person name="Spirin V."/>
            <person name="Szebenyi C."/>
            <person name="Tomsovsky M."/>
            <person name="Tulloss R.E."/>
            <person name="Uehling J."/>
            <person name="Grigoriev I.V."/>
            <person name="Vagvolgyi C."/>
            <person name="Papp T."/>
            <person name="Martin F.M."/>
            <person name="Miettinen O."/>
            <person name="Hibbett D.S."/>
            <person name="Nagy L.G."/>
        </authorList>
    </citation>
    <scope>NUCLEOTIDE SEQUENCE [LARGE SCALE GENOMIC DNA]</scope>
    <source>
        <strain evidence="8 9">FP101781</strain>
    </source>
</reference>
<feature type="compositionally biased region" description="Low complexity" evidence="7">
    <location>
        <begin position="16"/>
        <end position="29"/>
    </location>
</feature>
<organism evidence="8 9">
    <name type="scientific">Coprinellus micaceus</name>
    <name type="common">Glistening ink-cap mushroom</name>
    <name type="synonym">Coprinus micaceus</name>
    <dbReference type="NCBI Taxonomy" id="71717"/>
    <lineage>
        <taxon>Eukaryota</taxon>
        <taxon>Fungi</taxon>
        <taxon>Dikarya</taxon>
        <taxon>Basidiomycota</taxon>
        <taxon>Agaricomycotina</taxon>
        <taxon>Agaricomycetes</taxon>
        <taxon>Agaricomycetidae</taxon>
        <taxon>Agaricales</taxon>
        <taxon>Agaricineae</taxon>
        <taxon>Psathyrellaceae</taxon>
        <taxon>Coprinellus</taxon>
    </lineage>
</organism>
<dbReference type="Proteomes" id="UP000298030">
    <property type="component" value="Unassembled WGS sequence"/>
</dbReference>
<dbReference type="InterPro" id="IPR000743">
    <property type="entry name" value="Glyco_hydro_28"/>
</dbReference>
<dbReference type="EMBL" id="QPFP01000016">
    <property type="protein sequence ID" value="TEB32080.1"/>
    <property type="molecule type" value="Genomic_DNA"/>
</dbReference>
<dbReference type="InterPro" id="IPR011050">
    <property type="entry name" value="Pectin_lyase_fold/virulence"/>
</dbReference>
<evidence type="ECO:0008006" key="10">
    <source>
        <dbReference type="Google" id="ProtNLM"/>
    </source>
</evidence>
<dbReference type="SUPFAM" id="SSF51126">
    <property type="entry name" value="Pectin lyase-like"/>
    <property type="match status" value="1"/>
</dbReference>
<keyword evidence="2" id="KW-0732">Signal</keyword>
<keyword evidence="9" id="KW-1185">Reference proteome</keyword>
<evidence type="ECO:0000256" key="2">
    <source>
        <dbReference type="ARBA" id="ARBA00022729"/>
    </source>
</evidence>
<dbReference type="Pfam" id="PF00295">
    <property type="entry name" value="Glyco_hydro_28"/>
    <property type="match status" value="1"/>
</dbReference>